<accession>A0AAN9BHY7</accession>
<evidence type="ECO:0000313" key="3">
    <source>
        <dbReference type="Proteomes" id="UP001374579"/>
    </source>
</evidence>
<proteinExistence type="predicted"/>
<organism evidence="2 3">
    <name type="scientific">Littorina saxatilis</name>
    <dbReference type="NCBI Taxonomy" id="31220"/>
    <lineage>
        <taxon>Eukaryota</taxon>
        <taxon>Metazoa</taxon>
        <taxon>Spiralia</taxon>
        <taxon>Lophotrochozoa</taxon>
        <taxon>Mollusca</taxon>
        <taxon>Gastropoda</taxon>
        <taxon>Caenogastropoda</taxon>
        <taxon>Littorinimorpha</taxon>
        <taxon>Littorinoidea</taxon>
        <taxon>Littorinidae</taxon>
        <taxon>Littorina</taxon>
    </lineage>
</organism>
<gene>
    <name evidence="2" type="ORF">V1264_016874</name>
</gene>
<comment type="caution">
    <text evidence="2">The sequence shown here is derived from an EMBL/GenBank/DDBJ whole genome shotgun (WGS) entry which is preliminary data.</text>
</comment>
<dbReference type="AlphaFoldDB" id="A0AAN9BHY7"/>
<protein>
    <submittedName>
        <fullName evidence="2">Uncharacterized protein</fullName>
    </submittedName>
</protein>
<sequence length="135" mass="14082">MANSSASITTNVTAQDSSSFGLEVGRSGDDDGGSSNLYTYIGGGLGALIFLIIIIALCIKKCRSTPQPEIPKPVKVPKASVVTVKSDSVEAEEPSVEVVVIHPPPPSHVLGTDFVSDGSARFSHMYSGETSACLW</sequence>
<feature type="transmembrane region" description="Helical" evidence="1">
    <location>
        <begin position="37"/>
        <end position="59"/>
    </location>
</feature>
<keyword evidence="1" id="KW-1133">Transmembrane helix</keyword>
<evidence type="ECO:0000256" key="1">
    <source>
        <dbReference type="SAM" id="Phobius"/>
    </source>
</evidence>
<reference evidence="2 3" key="1">
    <citation type="submission" date="2024-02" db="EMBL/GenBank/DDBJ databases">
        <title>Chromosome-scale genome assembly of the rough periwinkle Littorina saxatilis.</title>
        <authorList>
            <person name="De Jode A."/>
            <person name="Faria R."/>
            <person name="Formenti G."/>
            <person name="Sims Y."/>
            <person name="Smith T.P."/>
            <person name="Tracey A."/>
            <person name="Wood J.M.D."/>
            <person name="Zagrodzka Z.B."/>
            <person name="Johannesson K."/>
            <person name="Butlin R.K."/>
            <person name="Leder E.H."/>
        </authorList>
    </citation>
    <scope>NUCLEOTIDE SEQUENCE [LARGE SCALE GENOMIC DNA]</scope>
    <source>
        <strain evidence="2">Snail1</strain>
        <tissue evidence="2">Muscle</tissue>
    </source>
</reference>
<keyword evidence="1" id="KW-0472">Membrane</keyword>
<name>A0AAN9BHY7_9CAEN</name>
<evidence type="ECO:0000313" key="2">
    <source>
        <dbReference type="EMBL" id="KAK7105508.1"/>
    </source>
</evidence>
<keyword evidence="3" id="KW-1185">Reference proteome</keyword>
<dbReference type="Proteomes" id="UP001374579">
    <property type="component" value="Unassembled WGS sequence"/>
</dbReference>
<dbReference type="EMBL" id="JBAMIC010000007">
    <property type="protein sequence ID" value="KAK7105508.1"/>
    <property type="molecule type" value="Genomic_DNA"/>
</dbReference>
<keyword evidence="1" id="KW-0812">Transmembrane</keyword>